<reference evidence="14 15" key="1">
    <citation type="submission" date="2018-02" db="EMBL/GenBank/DDBJ databases">
        <title>A novel lanthanide dependent methylotroph, Methylotenera sp. La3113.</title>
        <authorList>
            <person name="Lv H."/>
            <person name="Tani A."/>
        </authorList>
    </citation>
    <scope>NUCLEOTIDE SEQUENCE [LARGE SCALE GENOMIC DNA]</scope>
    <source>
        <strain evidence="14 15">La3113</strain>
    </source>
</reference>
<dbReference type="Pfam" id="PF00487">
    <property type="entry name" value="FA_desaturase"/>
    <property type="match status" value="1"/>
</dbReference>
<feature type="transmembrane region" description="Helical" evidence="12">
    <location>
        <begin position="219"/>
        <end position="240"/>
    </location>
</feature>
<keyword evidence="3" id="KW-0444">Lipid biosynthesis</keyword>
<protein>
    <submittedName>
        <fullName evidence="14">Acyl-CoA desaturase</fullName>
    </submittedName>
</protein>
<feature type="transmembrane region" description="Helical" evidence="12">
    <location>
        <begin position="48"/>
        <end position="69"/>
    </location>
</feature>
<keyword evidence="4 12" id="KW-0812">Transmembrane</keyword>
<feature type="transmembrane region" description="Helical" evidence="12">
    <location>
        <begin position="180"/>
        <end position="199"/>
    </location>
</feature>
<dbReference type="EMBL" id="PQVH01000008">
    <property type="protein sequence ID" value="TFW71838.1"/>
    <property type="molecule type" value="Genomic_DNA"/>
</dbReference>
<evidence type="ECO:0000256" key="5">
    <source>
        <dbReference type="ARBA" id="ARBA00022832"/>
    </source>
</evidence>
<evidence type="ECO:0000313" key="15">
    <source>
        <dbReference type="Proteomes" id="UP000297706"/>
    </source>
</evidence>
<comment type="similarity">
    <text evidence="2">Belongs to the fatty acid desaturase type 2 family.</text>
</comment>
<evidence type="ECO:0000256" key="4">
    <source>
        <dbReference type="ARBA" id="ARBA00022692"/>
    </source>
</evidence>
<dbReference type="AlphaFoldDB" id="A0A4Y9VSU3"/>
<dbReference type="PRINTS" id="PR00075">
    <property type="entry name" value="FACDDSATRASE"/>
</dbReference>
<keyword evidence="6 12" id="KW-1133">Transmembrane helix</keyword>
<keyword evidence="8" id="KW-0408">Iron</keyword>
<dbReference type="CDD" id="cd03505">
    <property type="entry name" value="Delta9-FADS-like"/>
    <property type="match status" value="1"/>
</dbReference>
<dbReference type="GO" id="GO:0006633">
    <property type="term" value="P:fatty acid biosynthetic process"/>
    <property type="evidence" value="ECO:0007669"/>
    <property type="project" value="UniProtKB-KW"/>
</dbReference>
<keyword evidence="9" id="KW-0443">Lipid metabolism</keyword>
<dbReference type="OrthoDB" id="9768289at2"/>
<evidence type="ECO:0000256" key="3">
    <source>
        <dbReference type="ARBA" id="ARBA00022516"/>
    </source>
</evidence>
<keyword evidence="15" id="KW-1185">Reference proteome</keyword>
<sequence>MIIKKVYENCITIMFNKLLSWFDNHAVNLNGYADISENQWHSIDWLRVVPFTLIHLACFAVVFVGFSWFALGFAVALYLIRMFAITAFYHRYFSHRAFRTSRVFQFILALIGATAVQRGPIWWASHHRHHHLYSDETEDAHSPVQHGFLWSHFGWFLSSKHFTAHTENIKELSKFAELRFLDRFDAIVPILLAISIYMLGDWLGGHYPALNTNGLQLLVWGFAISTVVLYHATFTVNSLAHVWGQRRYATTDQSRNNFWIALATLGEGWHNNHHHYPGSAKQGFYWWEVDLTYYGLKLLAMCGLIWDLRTVPISIRESRKIKPESGSLNPG</sequence>
<gene>
    <name evidence="14" type="ORF">C3Y98_07070</name>
</gene>
<evidence type="ECO:0000259" key="13">
    <source>
        <dbReference type="Pfam" id="PF00487"/>
    </source>
</evidence>
<accession>A0A4Y9VSU3</accession>
<evidence type="ECO:0000256" key="6">
    <source>
        <dbReference type="ARBA" id="ARBA00022989"/>
    </source>
</evidence>
<feature type="transmembrane region" description="Helical" evidence="12">
    <location>
        <begin position="75"/>
        <end position="93"/>
    </location>
</feature>
<evidence type="ECO:0000256" key="7">
    <source>
        <dbReference type="ARBA" id="ARBA00023002"/>
    </source>
</evidence>
<evidence type="ECO:0000256" key="2">
    <source>
        <dbReference type="ARBA" id="ARBA00008749"/>
    </source>
</evidence>
<keyword evidence="11" id="KW-0275">Fatty acid biosynthesis</keyword>
<keyword evidence="5" id="KW-0276">Fatty acid metabolism</keyword>
<evidence type="ECO:0000256" key="10">
    <source>
        <dbReference type="ARBA" id="ARBA00023136"/>
    </source>
</evidence>
<dbReference type="PANTHER" id="PTHR11351">
    <property type="entry name" value="ACYL-COA DESATURASE"/>
    <property type="match status" value="1"/>
</dbReference>
<dbReference type="InterPro" id="IPR005804">
    <property type="entry name" value="FA_desaturase_dom"/>
</dbReference>
<name>A0A4Y9VSU3_9PROT</name>
<evidence type="ECO:0000256" key="11">
    <source>
        <dbReference type="ARBA" id="ARBA00023160"/>
    </source>
</evidence>
<proteinExistence type="inferred from homology"/>
<keyword evidence="7" id="KW-0560">Oxidoreductase</keyword>
<evidence type="ECO:0000256" key="12">
    <source>
        <dbReference type="SAM" id="Phobius"/>
    </source>
</evidence>
<organism evidence="14 15">
    <name type="scientific">Methylotenera oryzisoli</name>
    <dbReference type="NCBI Taxonomy" id="2080758"/>
    <lineage>
        <taxon>Bacteria</taxon>
        <taxon>Pseudomonadati</taxon>
        <taxon>Pseudomonadota</taxon>
        <taxon>Betaproteobacteria</taxon>
        <taxon>Nitrosomonadales</taxon>
        <taxon>Methylophilaceae</taxon>
        <taxon>Methylotenera</taxon>
    </lineage>
</organism>
<comment type="caution">
    <text evidence="14">The sequence shown here is derived from an EMBL/GenBank/DDBJ whole genome shotgun (WGS) entry which is preliminary data.</text>
</comment>
<dbReference type="GO" id="GO:0016020">
    <property type="term" value="C:membrane"/>
    <property type="evidence" value="ECO:0007669"/>
    <property type="project" value="UniProtKB-SubCell"/>
</dbReference>
<evidence type="ECO:0000313" key="14">
    <source>
        <dbReference type="EMBL" id="TFW71838.1"/>
    </source>
</evidence>
<evidence type="ECO:0000256" key="1">
    <source>
        <dbReference type="ARBA" id="ARBA00004141"/>
    </source>
</evidence>
<evidence type="ECO:0000256" key="9">
    <source>
        <dbReference type="ARBA" id="ARBA00023098"/>
    </source>
</evidence>
<feature type="domain" description="Fatty acid desaturase" evidence="13">
    <location>
        <begin position="67"/>
        <end position="288"/>
    </location>
</feature>
<dbReference type="Proteomes" id="UP000297706">
    <property type="component" value="Unassembled WGS sequence"/>
</dbReference>
<dbReference type="GO" id="GO:0016717">
    <property type="term" value="F:oxidoreductase activity, acting on paired donors, with oxidation of a pair of donors resulting in the reduction of molecular oxygen to two molecules of water"/>
    <property type="evidence" value="ECO:0007669"/>
    <property type="project" value="InterPro"/>
</dbReference>
<dbReference type="InterPro" id="IPR015876">
    <property type="entry name" value="Acyl-CoA_DS"/>
</dbReference>
<dbReference type="PANTHER" id="PTHR11351:SF31">
    <property type="entry name" value="DESATURASE 1, ISOFORM A-RELATED"/>
    <property type="match status" value="1"/>
</dbReference>
<keyword evidence="10 12" id="KW-0472">Membrane</keyword>
<comment type="subcellular location">
    <subcellularLocation>
        <location evidence="1">Membrane</location>
        <topology evidence="1">Multi-pass membrane protein</topology>
    </subcellularLocation>
</comment>
<evidence type="ECO:0000256" key="8">
    <source>
        <dbReference type="ARBA" id="ARBA00023004"/>
    </source>
</evidence>